<dbReference type="Proteomes" id="UP000186218">
    <property type="component" value="Unassembled WGS sequence"/>
</dbReference>
<gene>
    <name evidence="1" type="ORF">SAMN05445060_3350</name>
</gene>
<name>A0A1N7H136_9NOCA</name>
<protein>
    <submittedName>
        <fullName evidence="1">Uncharacterized protein</fullName>
    </submittedName>
</protein>
<dbReference type="RefSeq" id="WP_076481811.1">
    <property type="nucleotide sequence ID" value="NZ_FTNT01000011.1"/>
</dbReference>
<organism evidence="1 2">
    <name type="scientific">Williamsia sterculiae</name>
    <dbReference type="NCBI Taxonomy" id="1344003"/>
    <lineage>
        <taxon>Bacteria</taxon>
        <taxon>Bacillati</taxon>
        <taxon>Actinomycetota</taxon>
        <taxon>Actinomycetes</taxon>
        <taxon>Mycobacteriales</taxon>
        <taxon>Nocardiaceae</taxon>
        <taxon>Williamsia</taxon>
    </lineage>
</organism>
<evidence type="ECO:0000313" key="2">
    <source>
        <dbReference type="Proteomes" id="UP000186218"/>
    </source>
</evidence>
<sequence>MRLLRTVGLRLLVTKQDVGRQGCYGYTYELALSKSTLNRYENGTLPPLELAEHLDQLYEADGWIDVGLRTLWRPKWDPWEREDSWPQRYHFARWPARFSGLVWIKVVPAATSINEDHSLMLAWGPWNRTVELPTLGPTGVLLTTGKAKDPDGISRTLNFVCDKQTHVLFGAGEDFGGENVLDIHEGWTLARP</sequence>
<keyword evidence="2" id="KW-1185">Reference proteome</keyword>
<dbReference type="OrthoDB" id="5182911at2"/>
<accession>A0A1N7H136</accession>
<dbReference type="AlphaFoldDB" id="A0A1N7H136"/>
<dbReference type="EMBL" id="FTNT01000011">
    <property type="protein sequence ID" value="SIS18554.1"/>
    <property type="molecule type" value="Genomic_DNA"/>
</dbReference>
<evidence type="ECO:0000313" key="1">
    <source>
        <dbReference type="EMBL" id="SIS18554.1"/>
    </source>
</evidence>
<proteinExistence type="predicted"/>
<reference evidence="1 2" key="1">
    <citation type="submission" date="2017-01" db="EMBL/GenBank/DDBJ databases">
        <authorList>
            <person name="Mah S.A."/>
            <person name="Swanson W.J."/>
            <person name="Moy G.W."/>
            <person name="Vacquier V.D."/>
        </authorList>
    </citation>
    <scope>NUCLEOTIDE SEQUENCE [LARGE SCALE GENOMIC DNA]</scope>
    <source>
        <strain evidence="1 2">CPCC 203464</strain>
    </source>
</reference>